<sequence>MLLNLVCHDVALNLLELQSRRSRLMPPIRVMNFQHLYLILLSILQPKQLALNAVAGFQQWKHLRVQLRFRQLFEVSDVPRVLVGIFHHYLNLHHHQISDYAIAHSREAVLNKALQNSLNLNFEILQNNCSTCEGCI</sequence>
<evidence type="ECO:0000313" key="2">
    <source>
        <dbReference type="EMBL" id="CAB5038925.1"/>
    </source>
</evidence>
<accession>A0A6J6RNX7</accession>
<name>A0A6J6RNX7_9ZZZZ</name>
<dbReference type="EMBL" id="CAEZYJ010000127">
    <property type="protein sequence ID" value="CAB4724151.1"/>
    <property type="molecule type" value="Genomic_DNA"/>
</dbReference>
<evidence type="ECO:0000313" key="1">
    <source>
        <dbReference type="EMBL" id="CAB4724151.1"/>
    </source>
</evidence>
<proteinExistence type="predicted"/>
<organism evidence="1">
    <name type="scientific">freshwater metagenome</name>
    <dbReference type="NCBI Taxonomy" id="449393"/>
    <lineage>
        <taxon>unclassified sequences</taxon>
        <taxon>metagenomes</taxon>
        <taxon>ecological metagenomes</taxon>
    </lineage>
</organism>
<dbReference type="AlphaFoldDB" id="A0A6J6RNX7"/>
<protein>
    <submittedName>
        <fullName evidence="1">Unannotated protein</fullName>
    </submittedName>
</protein>
<gene>
    <name evidence="1" type="ORF">UFOPK2659_00861</name>
    <name evidence="2" type="ORF">UFOPK4209_00803</name>
</gene>
<dbReference type="EMBL" id="CAFBPY010000124">
    <property type="protein sequence ID" value="CAB5038925.1"/>
    <property type="molecule type" value="Genomic_DNA"/>
</dbReference>
<reference evidence="1" key="1">
    <citation type="submission" date="2020-05" db="EMBL/GenBank/DDBJ databases">
        <authorList>
            <person name="Chiriac C."/>
            <person name="Salcher M."/>
            <person name="Ghai R."/>
            <person name="Kavagutti S V."/>
        </authorList>
    </citation>
    <scope>NUCLEOTIDE SEQUENCE</scope>
</reference>